<name>A0ACA9KTX5_9GLOM</name>
<organism evidence="1 2">
    <name type="scientific">Dentiscutata heterogama</name>
    <dbReference type="NCBI Taxonomy" id="1316150"/>
    <lineage>
        <taxon>Eukaryota</taxon>
        <taxon>Fungi</taxon>
        <taxon>Fungi incertae sedis</taxon>
        <taxon>Mucoromycota</taxon>
        <taxon>Glomeromycotina</taxon>
        <taxon>Glomeromycetes</taxon>
        <taxon>Diversisporales</taxon>
        <taxon>Gigasporaceae</taxon>
        <taxon>Dentiscutata</taxon>
    </lineage>
</organism>
<evidence type="ECO:0000313" key="1">
    <source>
        <dbReference type="EMBL" id="CAG8492570.1"/>
    </source>
</evidence>
<dbReference type="EMBL" id="CAJVPU010001969">
    <property type="protein sequence ID" value="CAG8492570.1"/>
    <property type="molecule type" value="Genomic_DNA"/>
</dbReference>
<dbReference type="Proteomes" id="UP000789702">
    <property type="component" value="Unassembled WGS sequence"/>
</dbReference>
<comment type="caution">
    <text evidence="1">The sequence shown here is derived from an EMBL/GenBank/DDBJ whole genome shotgun (WGS) entry which is preliminary data.</text>
</comment>
<protein>
    <submittedName>
        <fullName evidence="1">7572_t:CDS:1</fullName>
    </submittedName>
</protein>
<accession>A0ACA9KTX5</accession>
<sequence length="69" mass="8217">IFIETYSELTTLNDEFNKLYEHYNTTVDSDELVNEEEFFIKNQASNNSTVEYVNSFELDCFTQQEIVLF</sequence>
<evidence type="ECO:0000313" key="2">
    <source>
        <dbReference type="Proteomes" id="UP000789702"/>
    </source>
</evidence>
<keyword evidence="2" id="KW-1185">Reference proteome</keyword>
<gene>
    <name evidence="1" type="ORF">DHETER_LOCUS2624</name>
</gene>
<proteinExistence type="predicted"/>
<feature type="non-terminal residue" evidence="1">
    <location>
        <position position="1"/>
    </location>
</feature>
<reference evidence="1" key="1">
    <citation type="submission" date="2021-06" db="EMBL/GenBank/DDBJ databases">
        <authorList>
            <person name="Kallberg Y."/>
            <person name="Tangrot J."/>
            <person name="Rosling A."/>
        </authorList>
    </citation>
    <scope>NUCLEOTIDE SEQUENCE</scope>
    <source>
        <strain evidence="1">IL203A</strain>
    </source>
</reference>